<evidence type="ECO:0000256" key="2">
    <source>
        <dbReference type="ARBA" id="ARBA00010944"/>
    </source>
</evidence>
<dbReference type="GO" id="GO:0019305">
    <property type="term" value="P:dTDP-rhamnose biosynthetic process"/>
    <property type="evidence" value="ECO:0007669"/>
    <property type="project" value="UniProtKB-UniPathway"/>
</dbReference>
<organism evidence="8 9">
    <name type="scientific">Roseimicrobium gellanilyticum</name>
    <dbReference type="NCBI Taxonomy" id="748857"/>
    <lineage>
        <taxon>Bacteria</taxon>
        <taxon>Pseudomonadati</taxon>
        <taxon>Verrucomicrobiota</taxon>
        <taxon>Verrucomicrobiia</taxon>
        <taxon>Verrucomicrobiales</taxon>
        <taxon>Verrucomicrobiaceae</taxon>
        <taxon>Roseimicrobium</taxon>
    </lineage>
</organism>
<dbReference type="InterPro" id="IPR029903">
    <property type="entry name" value="RmlD-like-bd"/>
</dbReference>
<evidence type="ECO:0000256" key="5">
    <source>
        <dbReference type="ARBA" id="ARBA00048200"/>
    </source>
</evidence>
<dbReference type="Gene3D" id="3.90.25.10">
    <property type="entry name" value="UDP-galactose 4-epimerase, domain 1"/>
    <property type="match status" value="1"/>
</dbReference>
<accession>A0A366HVC4</accession>
<dbReference type="InterPro" id="IPR036291">
    <property type="entry name" value="NAD(P)-bd_dom_sf"/>
</dbReference>
<comment type="catalytic activity">
    <reaction evidence="5">
        <text>dTDP-beta-L-rhamnose + NADP(+) = dTDP-4-dehydro-beta-L-rhamnose + NADPH + H(+)</text>
        <dbReference type="Rhea" id="RHEA:21796"/>
        <dbReference type="ChEBI" id="CHEBI:15378"/>
        <dbReference type="ChEBI" id="CHEBI:57510"/>
        <dbReference type="ChEBI" id="CHEBI:57783"/>
        <dbReference type="ChEBI" id="CHEBI:58349"/>
        <dbReference type="ChEBI" id="CHEBI:62830"/>
        <dbReference type="EC" id="1.1.1.133"/>
    </reaction>
</comment>
<dbReference type="CDD" id="cd05254">
    <property type="entry name" value="dTDP_HR_like_SDR_e"/>
    <property type="match status" value="1"/>
</dbReference>
<gene>
    <name evidence="8" type="ORF">DES53_1011032</name>
</gene>
<keyword evidence="9" id="KW-1185">Reference proteome</keyword>
<evidence type="ECO:0000313" key="9">
    <source>
        <dbReference type="Proteomes" id="UP000253426"/>
    </source>
</evidence>
<dbReference type="Proteomes" id="UP000253426">
    <property type="component" value="Unassembled WGS sequence"/>
</dbReference>
<evidence type="ECO:0000256" key="3">
    <source>
        <dbReference type="ARBA" id="ARBA00012929"/>
    </source>
</evidence>
<dbReference type="AlphaFoldDB" id="A0A366HVC4"/>
<dbReference type="PANTHER" id="PTHR10491">
    <property type="entry name" value="DTDP-4-DEHYDRORHAMNOSE REDUCTASE"/>
    <property type="match status" value="1"/>
</dbReference>
<reference evidence="8 9" key="1">
    <citation type="submission" date="2018-06" db="EMBL/GenBank/DDBJ databases">
        <title>Genomic Encyclopedia of Type Strains, Phase IV (KMG-IV): sequencing the most valuable type-strain genomes for metagenomic binning, comparative biology and taxonomic classification.</title>
        <authorList>
            <person name="Goeker M."/>
        </authorList>
    </citation>
    <scope>NUCLEOTIDE SEQUENCE [LARGE SCALE GENOMIC DNA]</scope>
    <source>
        <strain evidence="8 9">DSM 25532</strain>
    </source>
</reference>
<dbReference type="SUPFAM" id="SSF51735">
    <property type="entry name" value="NAD(P)-binding Rossmann-fold domains"/>
    <property type="match status" value="1"/>
</dbReference>
<evidence type="ECO:0000256" key="4">
    <source>
        <dbReference type="ARBA" id="ARBA00017099"/>
    </source>
</evidence>
<name>A0A366HVC4_9BACT</name>
<feature type="domain" description="RmlD-like substrate binding" evidence="7">
    <location>
        <begin position="6"/>
        <end position="289"/>
    </location>
</feature>
<protein>
    <recommendedName>
        <fullName evidence="4 6">dTDP-4-dehydrorhamnose reductase</fullName>
        <ecNumber evidence="3 6">1.1.1.133</ecNumber>
    </recommendedName>
</protein>
<dbReference type="EC" id="1.1.1.133" evidence="3 6"/>
<keyword evidence="6" id="KW-0560">Oxidoreductase</keyword>
<dbReference type="GO" id="GO:0008831">
    <property type="term" value="F:dTDP-4-dehydrorhamnose reductase activity"/>
    <property type="evidence" value="ECO:0007669"/>
    <property type="project" value="UniProtKB-EC"/>
</dbReference>
<dbReference type="UniPathway" id="UPA00124"/>
<keyword evidence="6" id="KW-0521">NADP</keyword>
<dbReference type="Gene3D" id="3.40.50.720">
    <property type="entry name" value="NAD(P)-binding Rossmann-like Domain"/>
    <property type="match status" value="1"/>
</dbReference>
<proteinExistence type="inferred from homology"/>
<evidence type="ECO:0000313" key="8">
    <source>
        <dbReference type="EMBL" id="RBP48231.1"/>
    </source>
</evidence>
<sequence>MADGGRVLIIGAGGRMGAALARQFGHTRSVLGWKRADLDISKPALVREAVRRQDFTTVIYTAGTTNVDRCEEYPEESHATNTETPRVLAEVCREKGARLIHVSTDYVFDGNSPALRKETDLAEPICKYGLHKLEGEHAVLDVSPGFLVLRVSWLFGPDRKSFVDMILERALEHDRVEAIADKVSSPTYSIDLAQWIEPMVDDQRYHGLLHLSNAGATSWREYGQKCLDIASELGLPLKTHTVHGVSRKDFPTFKAQRPEYTAFDTTKFRQLSGTEPRSWEDALQEYLREHVVGELSSKLAAAAGT</sequence>
<dbReference type="EMBL" id="QNRR01000001">
    <property type="protein sequence ID" value="RBP48231.1"/>
    <property type="molecule type" value="Genomic_DNA"/>
</dbReference>
<evidence type="ECO:0000259" key="7">
    <source>
        <dbReference type="Pfam" id="PF04321"/>
    </source>
</evidence>
<comment type="pathway">
    <text evidence="1 6">Carbohydrate biosynthesis; dTDP-L-rhamnose biosynthesis.</text>
</comment>
<dbReference type="PANTHER" id="PTHR10491:SF4">
    <property type="entry name" value="METHIONINE ADENOSYLTRANSFERASE 2 SUBUNIT BETA"/>
    <property type="match status" value="1"/>
</dbReference>
<dbReference type="Pfam" id="PF04321">
    <property type="entry name" value="RmlD_sub_bind"/>
    <property type="match status" value="1"/>
</dbReference>
<comment type="similarity">
    <text evidence="2 6">Belongs to the dTDP-4-dehydrorhamnose reductase family.</text>
</comment>
<comment type="caution">
    <text evidence="8">The sequence shown here is derived from an EMBL/GenBank/DDBJ whole genome shotgun (WGS) entry which is preliminary data.</text>
</comment>
<dbReference type="InterPro" id="IPR005913">
    <property type="entry name" value="dTDP_dehydrorham_reduct"/>
</dbReference>
<comment type="function">
    <text evidence="6">Catalyzes the reduction of dTDP-6-deoxy-L-lyxo-4-hexulose to yield dTDP-L-rhamnose.</text>
</comment>
<evidence type="ECO:0000256" key="6">
    <source>
        <dbReference type="RuleBase" id="RU364082"/>
    </source>
</evidence>
<dbReference type="NCBIfam" id="TIGR01214">
    <property type="entry name" value="rmlD"/>
    <property type="match status" value="1"/>
</dbReference>
<evidence type="ECO:0000256" key="1">
    <source>
        <dbReference type="ARBA" id="ARBA00004781"/>
    </source>
</evidence>